<comment type="cofactor">
    <cofactor evidence="1">
        <name>thiamine diphosphate</name>
        <dbReference type="ChEBI" id="CHEBI:58937"/>
    </cofactor>
</comment>
<evidence type="ECO:0000256" key="2">
    <source>
        <dbReference type="ARBA" id="ARBA00007131"/>
    </source>
</evidence>
<sequence length="268" mass="28562">VEIGKEQKNIVVLNADLSQSTRTSLFAKVFPGRFFNAGIAEQNMMGVAAGLATTGFTPVVSTLAIFAAGRAYDQIRNTIVHSGLNVKIVATHSGITMGKDGSSHQSIEDIALMRVIPDMTVIVPADALETKKALRATIEYKGPVYVRLGRPEIPVITDEESPFVIGKADILRKGNDLSIIACGIMVFQALKAADALVSQGIKARVISMHTIKPLDLEILFNAAKETGAILTAEDHSIIGGLGSAVLEALACKEPRPPVYRIGIRDVFG</sequence>
<dbReference type="FunFam" id="3.40.50.970:FF:000129">
    <property type="entry name" value="Transketolase"/>
    <property type="match status" value="1"/>
</dbReference>
<evidence type="ECO:0000256" key="1">
    <source>
        <dbReference type="ARBA" id="ARBA00001964"/>
    </source>
</evidence>
<dbReference type="InterPro" id="IPR051157">
    <property type="entry name" value="PDH/Transketolase"/>
</dbReference>
<evidence type="ECO:0000313" key="5">
    <source>
        <dbReference type="EMBL" id="GAI16200.1"/>
    </source>
</evidence>
<dbReference type="EMBL" id="BARV01010790">
    <property type="protein sequence ID" value="GAI16200.1"/>
    <property type="molecule type" value="Genomic_DNA"/>
</dbReference>
<dbReference type="InterPro" id="IPR033248">
    <property type="entry name" value="Transketolase_C"/>
</dbReference>
<dbReference type="Pfam" id="PF02780">
    <property type="entry name" value="Transketolase_C"/>
    <property type="match status" value="1"/>
</dbReference>
<dbReference type="CDD" id="cd07033">
    <property type="entry name" value="TPP_PYR_DXS_TK_like"/>
    <property type="match status" value="1"/>
</dbReference>
<keyword evidence="3" id="KW-0786">Thiamine pyrophosphate</keyword>
<evidence type="ECO:0000259" key="4">
    <source>
        <dbReference type="SMART" id="SM00861"/>
    </source>
</evidence>
<dbReference type="SUPFAM" id="SSF52518">
    <property type="entry name" value="Thiamin diphosphate-binding fold (THDP-binding)"/>
    <property type="match status" value="1"/>
</dbReference>
<comment type="similarity">
    <text evidence="2">Belongs to the transketolase family.</text>
</comment>
<dbReference type="SUPFAM" id="SSF52922">
    <property type="entry name" value="TK C-terminal domain-like"/>
    <property type="match status" value="1"/>
</dbReference>
<dbReference type="PANTHER" id="PTHR43825:SF1">
    <property type="entry name" value="TRANSKETOLASE-LIKE PYRIMIDINE-BINDING DOMAIN-CONTAINING PROTEIN"/>
    <property type="match status" value="1"/>
</dbReference>
<feature type="domain" description="Transketolase-like pyrimidine-binding" evidence="4">
    <location>
        <begin position="1"/>
        <end position="155"/>
    </location>
</feature>
<dbReference type="PANTHER" id="PTHR43825">
    <property type="entry name" value="PYRUVATE DEHYDROGENASE E1 COMPONENT"/>
    <property type="match status" value="1"/>
</dbReference>
<evidence type="ECO:0000256" key="3">
    <source>
        <dbReference type="ARBA" id="ARBA00023052"/>
    </source>
</evidence>
<feature type="non-terminal residue" evidence="5">
    <location>
        <position position="268"/>
    </location>
</feature>
<dbReference type="InterPro" id="IPR009014">
    <property type="entry name" value="Transketo_C/PFOR_II"/>
</dbReference>
<dbReference type="AlphaFoldDB" id="X1MND6"/>
<reference evidence="5" key="1">
    <citation type="journal article" date="2014" name="Front. Microbiol.">
        <title>High frequency of phylogenetically diverse reductive dehalogenase-homologous genes in deep subseafloor sedimentary metagenomes.</title>
        <authorList>
            <person name="Kawai M."/>
            <person name="Futagami T."/>
            <person name="Toyoda A."/>
            <person name="Takaki Y."/>
            <person name="Nishi S."/>
            <person name="Hori S."/>
            <person name="Arai W."/>
            <person name="Tsubouchi T."/>
            <person name="Morono Y."/>
            <person name="Uchiyama I."/>
            <person name="Ito T."/>
            <person name="Fujiyama A."/>
            <person name="Inagaki F."/>
            <person name="Takami H."/>
        </authorList>
    </citation>
    <scope>NUCLEOTIDE SEQUENCE</scope>
    <source>
        <strain evidence="5">Expedition CK06-06</strain>
    </source>
</reference>
<dbReference type="SMART" id="SM00861">
    <property type="entry name" value="Transket_pyr"/>
    <property type="match status" value="1"/>
</dbReference>
<dbReference type="Gene3D" id="3.40.50.920">
    <property type="match status" value="1"/>
</dbReference>
<dbReference type="InterPro" id="IPR029061">
    <property type="entry name" value="THDP-binding"/>
</dbReference>
<feature type="non-terminal residue" evidence="5">
    <location>
        <position position="1"/>
    </location>
</feature>
<dbReference type="Pfam" id="PF02779">
    <property type="entry name" value="Transket_pyr"/>
    <property type="match status" value="1"/>
</dbReference>
<dbReference type="Gene3D" id="3.40.50.970">
    <property type="match status" value="1"/>
</dbReference>
<accession>X1MND6</accession>
<organism evidence="5">
    <name type="scientific">marine sediment metagenome</name>
    <dbReference type="NCBI Taxonomy" id="412755"/>
    <lineage>
        <taxon>unclassified sequences</taxon>
        <taxon>metagenomes</taxon>
        <taxon>ecological metagenomes</taxon>
    </lineage>
</organism>
<name>X1MND6_9ZZZZ</name>
<protein>
    <recommendedName>
        <fullName evidence="4">Transketolase-like pyrimidine-binding domain-containing protein</fullName>
    </recommendedName>
</protein>
<gene>
    <name evidence="5" type="ORF">S06H3_20749</name>
</gene>
<dbReference type="InterPro" id="IPR005475">
    <property type="entry name" value="Transketolase-like_Pyr-bd"/>
</dbReference>
<proteinExistence type="inferred from homology"/>
<comment type="caution">
    <text evidence="5">The sequence shown here is derived from an EMBL/GenBank/DDBJ whole genome shotgun (WGS) entry which is preliminary data.</text>
</comment>